<name>A0A076EKF6_RHOOP</name>
<dbReference type="PANTHER" id="PTHR30466:SF1">
    <property type="entry name" value="FMN REDUCTASE (NADH) RUTF"/>
    <property type="match status" value="1"/>
</dbReference>
<feature type="domain" description="Flavin reductase like" evidence="3">
    <location>
        <begin position="12"/>
        <end position="154"/>
    </location>
</feature>
<evidence type="ECO:0000313" key="5">
    <source>
        <dbReference type="Proteomes" id="UP000028488"/>
    </source>
</evidence>
<dbReference type="eggNOG" id="COG1853">
    <property type="taxonomic scope" value="Bacteria"/>
</dbReference>
<evidence type="ECO:0000259" key="3">
    <source>
        <dbReference type="SMART" id="SM00903"/>
    </source>
</evidence>
<dbReference type="InterPro" id="IPR002563">
    <property type="entry name" value="Flavin_Rdtase-like_dom"/>
</dbReference>
<keyword evidence="2" id="KW-0560">Oxidoreductase</keyword>
<dbReference type="Proteomes" id="UP000028488">
    <property type="component" value="Chromosome"/>
</dbReference>
<evidence type="ECO:0000256" key="2">
    <source>
        <dbReference type="ARBA" id="ARBA00023002"/>
    </source>
</evidence>
<dbReference type="PANTHER" id="PTHR30466">
    <property type="entry name" value="FLAVIN REDUCTASE"/>
    <property type="match status" value="1"/>
</dbReference>
<dbReference type="GO" id="GO:0006208">
    <property type="term" value="P:pyrimidine nucleobase catabolic process"/>
    <property type="evidence" value="ECO:0007669"/>
    <property type="project" value="TreeGrafter"/>
</dbReference>
<dbReference type="Gene3D" id="2.30.110.10">
    <property type="entry name" value="Electron Transport, Fmn-binding Protein, Chain A"/>
    <property type="match status" value="1"/>
</dbReference>
<dbReference type="GO" id="GO:0042602">
    <property type="term" value="F:riboflavin reductase (NADPH) activity"/>
    <property type="evidence" value="ECO:0007669"/>
    <property type="project" value="TreeGrafter"/>
</dbReference>
<dbReference type="InterPro" id="IPR012349">
    <property type="entry name" value="Split_barrel_FMN-bd"/>
</dbReference>
<gene>
    <name evidence="4" type="ORF">EP51_14275</name>
</gene>
<organism evidence="4 5">
    <name type="scientific">Rhodococcus opacus</name>
    <name type="common">Nocardia opaca</name>
    <dbReference type="NCBI Taxonomy" id="37919"/>
    <lineage>
        <taxon>Bacteria</taxon>
        <taxon>Bacillati</taxon>
        <taxon>Actinomycetota</taxon>
        <taxon>Actinomycetes</taxon>
        <taxon>Mycobacteriales</taxon>
        <taxon>Nocardiaceae</taxon>
        <taxon>Rhodococcus</taxon>
    </lineage>
</organism>
<dbReference type="SMART" id="SM00903">
    <property type="entry name" value="Flavin_Reduct"/>
    <property type="match status" value="1"/>
</dbReference>
<proteinExistence type="inferred from homology"/>
<dbReference type="AlphaFoldDB" id="A0A076EKF6"/>
<sequence length="161" mass="16601">MPTLQTKFRNVMAAVCTPVAVVTATSDDLPYGTTVSAFTSLSMTPPMVLVSLDTGSELLAVVQKTGTFGLNVLGSAQSDLALTFARKGGPAKFSGVAWENESGVPRLPGASGFLACSVEQVVEGGDHLVVLGGVRTAHLLDSPPLTYHDRVFGTHVALGDG</sequence>
<evidence type="ECO:0000313" key="4">
    <source>
        <dbReference type="EMBL" id="AII05712.1"/>
    </source>
</evidence>
<dbReference type="GO" id="GO:0010181">
    <property type="term" value="F:FMN binding"/>
    <property type="evidence" value="ECO:0007669"/>
    <property type="project" value="InterPro"/>
</dbReference>
<reference evidence="4 5" key="1">
    <citation type="submission" date="2014-07" db="EMBL/GenBank/DDBJ databases">
        <title>Genome Sequence of Rhodococcus opacus Strain R7, a Biodegrader of Mono- and Polycyclic Aromatic Hydrocarbons.</title>
        <authorList>
            <person name="Di Gennaro P."/>
            <person name="Zampolli J."/>
            <person name="Presti I."/>
            <person name="Cappelletti M."/>
            <person name="D'Ursi P."/>
            <person name="Orro A."/>
            <person name="Mezzelani A."/>
            <person name="Milanesi L."/>
        </authorList>
    </citation>
    <scope>NUCLEOTIDE SEQUENCE [LARGE SCALE GENOMIC DNA]</scope>
    <source>
        <strain evidence="4 5">R7</strain>
    </source>
</reference>
<protein>
    <submittedName>
        <fullName evidence="4">Flavin reductase</fullName>
    </submittedName>
</protein>
<comment type="similarity">
    <text evidence="1">Belongs to the non-flavoprotein flavin reductase family.</text>
</comment>
<accession>A0A076EKF6</accession>
<evidence type="ECO:0000256" key="1">
    <source>
        <dbReference type="ARBA" id="ARBA00008898"/>
    </source>
</evidence>
<dbReference type="InterPro" id="IPR050268">
    <property type="entry name" value="NADH-dep_flavin_reductase"/>
</dbReference>
<dbReference type="SUPFAM" id="SSF50475">
    <property type="entry name" value="FMN-binding split barrel"/>
    <property type="match status" value="1"/>
</dbReference>
<dbReference type="Pfam" id="PF01613">
    <property type="entry name" value="Flavin_Reduct"/>
    <property type="match status" value="1"/>
</dbReference>
<dbReference type="EMBL" id="CP008947">
    <property type="protein sequence ID" value="AII05712.1"/>
    <property type="molecule type" value="Genomic_DNA"/>
</dbReference>